<reference evidence="1" key="2">
    <citation type="submission" date="2023-01" db="EMBL/GenBank/DDBJ databases">
        <authorList>
            <person name="Sun Q."/>
            <person name="Evtushenko L."/>
        </authorList>
    </citation>
    <scope>NUCLEOTIDE SEQUENCE</scope>
    <source>
        <strain evidence="1">VKM Ac-1940</strain>
    </source>
</reference>
<dbReference type="Proteomes" id="UP001142291">
    <property type="component" value="Unassembled WGS sequence"/>
</dbReference>
<dbReference type="AlphaFoldDB" id="A0A9W6HQ65"/>
<gene>
    <name evidence="1" type="ORF">GCM10017591_26270</name>
</gene>
<dbReference type="EMBL" id="BSER01000012">
    <property type="protein sequence ID" value="GLJ96564.1"/>
    <property type="molecule type" value="Genomic_DNA"/>
</dbReference>
<reference evidence="1" key="1">
    <citation type="journal article" date="2014" name="Int. J. Syst. Evol. Microbiol.">
        <title>Complete genome sequence of Corynebacterium casei LMG S-19264T (=DSM 44701T), isolated from a smear-ripened cheese.</title>
        <authorList>
            <consortium name="US DOE Joint Genome Institute (JGI-PGF)"/>
            <person name="Walter F."/>
            <person name="Albersmeier A."/>
            <person name="Kalinowski J."/>
            <person name="Ruckert C."/>
        </authorList>
    </citation>
    <scope>NUCLEOTIDE SEQUENCE</scope>
    <source>
        <strain evidence="1">VKM Ac-1940</strain>
    </source>
</reference>
<organism evidence="1 2">
    <name type="scientific">Microbacterium dextranolyticum</name>
    <dbReference type="NCBI Taxonomy" id="36806"/>
    <lineage>
        <taxon>Bacteria</taxon>
        <taxon>Bacillati</taxon>
        <taxon>Actinomycetota</taxon>
        <taxon>Actinomycetes</taxon>
        <taxon>Micrococcales</taxon>
        <taxon>Microbacteriaceae</taxon>
        <taxon>Microbacterium</taxon>
    </lineage>
</organism>
<accession>A0A9W6HQ65</accession>
<comment type="caution">
    <text evidence="1">The sequence shown here is derived from an EMBL/GenBank/DDBJ whole genome shotgun (WGS) entry which is preliminary data.</text>
</comment>
<proteinExistence type="predicted"/>
<name>A0A9W6HQ65_9MICO</name>
<evidence type="ECO:0000313" key="1">
    <source>
        <dbReference type="EMBL" id="GLJ96564.1"/>
    </source>
</evidence>
<dbReference type="RefSeq" id="WP_204964621.1">
    <property type="nucleotide sequence ID" value="NZ_BAAAUR010000014.1"/>
</dbReference>
<sequence>MSLARDIPNVLASFRTTRRDMWDWGAVNSYAFEAELGASLLADMADDYGAEGVIPVVQKAIASTLRVLMRSDDSGGLIQLVIRQLLNLHAELCTQSPPAPAALSGWIQKQQFGELGEYFSVDVVDYADALGAAGIARFEAHLDKRRHALTTPFDGRPDAEFTHDDEWHARHAVLYNLQRLAVLHGDEEAIVRTHGGDMPRAHLHAAAAEALREAGLPARATVIAHEGMTLPGGAHQQQECGELWAALAIETGADAADAASEVFERWPTASNAEALQAASGQNWPAIREHAIERMRERPWELIAYLTDADDLARAWTEALRASANSKSLHASQWDDLVGRYSKIDPVAVLPVMAQLIDDRLIEANTRAYPGAVRRMTKLRAAARAAGRPEIADDYLADVRRRNARRPSLIKRMDAAGL</sequence>
<protein>
    <submittedName>
        <fullName evidence="1">Uncharacterized protein</fullName>
    </submittedName>
</protein>
<keyword evidence="2" id="KW-1185">Reference proteome</keyword>
<evidence type="ECO:0000313" key="2">
    <source>
        <dbReference type="Proteomes" id="UP001142291"/>
    </source>
</evidence>